<reference evidence="1 2" key="1">
    <citation type="submission" date="2017-08" db="EMBL/GenBank/DDBJ databases">
        <authorList>
            <person name="de Groot N.N."/>
        </authorList>
    </citation>
    <scope>NUCLEOTIDE SEQUENCE [LARGE SCALE GENOMIC DNA]</scope>
    <source>
        <strain evidence="1 2">DSM 9787</strain>
    </source>
</reference>
<proteinExistence type="predicted"/>
<dbReference type="AlphaFoldDB" id="A0A285T8A4"/>
<sequence length="224" mass="25622">MGKKVDNLVDEGFRVALVETAFFDGKFEIPHIDAPKEIIIPNGLVPFSLRNRSENNMDFVCCYEHDVNFRELITNTESLVDDLKRFPGIISPDCSLYLDAPLCVQIADIYLNRAVGHYLQKMGLYVIPNIRWGDERTYTDEFLGEKVAFQGVDKKSIVSIGTYGQIKSAESKRYFREGLIAMLEELEPNVVLVYGAMPDKIFGDLKSKTQFIQYPDWTTRMKSK</sequence>
<accession>A0A285T8A4</accession>
<evidence type="ECO:0008006" key="3">
    <source>
        <dbReference type="Google" id="ProtNLM"/>
    </source>
</evidence>
<organism evidence="1 2">
    <name type="scientific">Pseudobutyrivibrio ruminis DSM 9787</name>
    <dbReference type="NCBI Taxonomy" id="1123011"/>
    <lineage>
        <taxon>Bacteria</taxon>
        <taxon>Bacillati</taxon>
        <taxon>Bacillota</taxon>
        <taxon>Clostridia</taxon>
        <taxon>Lachnospirales</taxon>
        <taxon>Lachnospiraceae</taxon>
        <taxon>Pseudobutyrivibrio</taxon>
    </lineage>
</organism>
<dbReference type="RefSeq" id="WP_097077253.1">
    <property type="nucleotide sequence ID" value="NZ_OBMR01000016.1"/>
</dbReference>
<name>A0A285T8A4_9FIRM</name>
<dbReference type="InterPro" id="IPR025530">
    <property type="entry name" value="DUF4417"/>
</dbReference>
<gene>
    <name evidence="1" type="ORF">SAMN02910411_0493</name>
</gene>
<dbReference type="EMBL" id="OBMR01000016">
    <property type="protein sequence ID" value="SOC17693.1"/>
    <property type="molecule type" value="Genomic_DNA"/>
</dbReference>
<dbReference type="Pfam" id="PF14386">
    <property type="entry name" value="DUF4417"/>
    <property type="match status" value="1"/>
</dbReference>
<evidence type="ECO:0000313" key="1">
    <source>
        <dbReference type="EMBL" id="SOC17693.1"/>
    </source>
</evidence>
<protein>
    <recommendedName>
        <fullName evidence="3">DUF4417 domain-containing protein</fullName>
    </recommendedName>
</protein>
<evidence type="ECO:0000313" key="2">
    <source>
        <dbReference type="Proteomes" id="UP000219563"/>
    </source>
</evidence>
<dbReference type="Proteomes" id="UP000219563">
    <property type="component" value="Unassembled WGS sequence"/>
</dbReference>